<proteinExistence type="predicted"/>
<sequence>MKKTKTIISGKTVLRLVALFYFIFFIGFIMERILSHREIPLNIILLLLGTSPLLVLLIISNRGK</sequence>
<keyword evidence="1" id="KW-0812">Transmembrane</keyword>
<comment type="caution">
    <text evidence="2">The sequence shown here is derived from an EMBL/GenBank/DDBJ whole genome shotgun (WGS) entry which is preliminary data.</text>
</comment>
<keyword evidence="3" id="KW-1185">Reference proteome</keyword>
<evidence type="ECO:0000256" key="1">
    <source>
        <dbReference type="SAM" id="Phobius"/>
    </source>
</evidence>
<protein>
    <submittedName>
        <fullName evidence="2">Uncharacterized protein</fullName>
    </submittedName>
</protein>
<name>G5JW57_9STRE</name>
<dbReference type="EMBL" id="AEUW02000001">
    <property type="protein sequence ID" value="EHJ51601.1"/>
    <property type="molecule type" value="Genomic_DNA"/>
</dbReference>
<gene>
    <name evidence="2" type="ORF">STRMA_1471</name>
</gene>
<evidence type="ECO:0000313" key="3">
    <source>
        <dbReference type="Proteomes" id="UP000003573"/>
    </source>
</evidence>
<dbReference type="RefSeq" id="WP_003078595.1">
    <property type="nucleotide sequence ID" value="NZ_AEUW02000001.1"/>
</dbReference>
<reference evidence="2 3" key="1">
    <citation type="journal article" date="2014" name="Int. J. Syst. Evol. Microbiol.">
        <title>Phylogenomics and the dynamic genome evolution of the genus Streptococcus.</title>
        <authorList>
            <consortium name="The Broad Institute Genome Sequencing Platform"/>
            <person name="Richards V.P."/>
            <person name="Palmer S.R."/>
            <person name="Pavinski Bitar P.D."/>
            <person name="Qin X."/>
            <person name="Weinstock G.M."/>
            <person name="Highlander S.K."/>
            <person name="Town C.D."/>
            <person name="Burne R.A."/>
            <person name="Stanhope M.J."/>
        </authorList>
    </citation>
    <scope>NUCLEOTIDE SEQUENCE [LARGE SCALE GENOMIC DNA]</scope>
    <source>
        <strain evidence="2 3">NCTC 11558</strain>
    </source>
</reference>
<keyword evidence="1" id="KW-1133">Transmembrane helix</keyword>
<accession>G5JW57</accession>
<feature type="transmembrane region" description="Helical" evidence="1">
    <location>
        <begin position="12"/>
        <end position="33"/>
    </location>
</feature>
<organism evidence="2 3">
    <name type="scientific">Streptococcus macacae NCTC 11558</name>
    <dbReference type="NCBI Taxonomy" id="764298"/>
    <lineage>
        <taxon>Bacteria</taxon>
        <taxon>Bacillati</taxon>
        <taxon>Bacillota</taxon>
        <taxon>Bacilli</taxon>
        <taxon>Lactobacillales</taxon>
        <taxon>Streptococcaceae</taxon>
        <taxon>Streptococcus</taxon>
    </lineage>
</organism>
<keyword evidence="1" id="KW-0472">Membrane</keyword>
<dbReference type="Proteomes" id="UP000003573">
    <property type="component" value="Unassembled WGS sequence"/>
</dbReference>
<evidence type="ECO:0000313" key="2">
    <source>
        <dbReference type="EMBL" id="EHJ51601.1"/>
    </source>
</evidence>
<dbReference type="AlphaFoldDB" id="G5JW57"/>
<feature type="transmembrane region" description="Helical" evidence="1">
    <location>
        <begin position="39"/>
        <end position="59"/>
    </location>
</feature>